<reference evidence="2 3" key="1">
    <citation type="journal article" date="2015" name="Nature">
        <title>rRNA introns, odd ribosomes, and small enigmatic genomes across a large radiation of phyla.</title>
        <authorList>
            <person name="Brown C.T."/>
            <person name="Hug L.A."/>
            <person name="Thomas B.C."/>
            <person name="Sharon I."/>
            <person name="Castelle C.J."/>
            <person name="Singh A."/>
            <person name="Wilkins M.J."/>
            <person name="Williams K.H."/>
            <person name="Banfield J.F."/>
        </authorList>
    </citation>
    <scope>NUCLEOTIDE SEQUENCE [LARGE SCALE GENOMIC DNA]</scope>
</reference>
<keyword evidence="1" id="KW-1133">Transmembrane helix</keyword>
<dbReference type="Proteomes" id="UP000034603">
    <property type="component" value="Unassembled WGS sequence"/>
</dbReference>
<keyword evidence="1" id="KW-0472">Membrane</keyword>
<dbReference type="InterPro" id="IPR012902">
    <property type="entry name" value="N_methyl_site"/>
</dbReference>
<gene>
    <name evidence="2" type="ORF">US62_C0024G0008</name>
</gene>
<proteinExistence type="predicted"/>
<dbReference type="Pfam" id="PF07963">
    <property type="entry name" value="N_methyl"/>
    <property type="match status" value="1"/>
</dbReference>
<keyword evidence="1" id="KW-0812">Transmembrane</keyword>
<dbReference type="EMBL" id="LBTR01000024">
    <property type="protein sequence ID" value="KKQ44586.1"/>
    <property type="molecule type" value="Genomic_DNA"/>
</dbReference>
<name>A0A0G0KVM9_9BACT</name>
<dbReference type="NCBIfam" id="TIGR02532">
    <property type="entry name" value="IV_pilin_GFxxxE"/>
    <property type="match status" value="1"/>
</dbReference>
<protein>
    <recommendedName>
        <fullName evidence="4">Prepilin-type N-terminal cleavage/methylation domain-containing protein</fullName>
    </recommendedName>
</protein>
<feature type="transmembrane region" description="Helical" evidence="1">
    <location>
        <begin position="22"/>
        <end position="41"/>
    </location>
</feature>
<evidence type="ECO:0000313" key="3">
    <source>
        <dbReference type="Proteomes" id="UP000034603"/>
    </source>
</evidence>
<evidence type="ECO:0000256" key="1">
    <source>
        <dbReference type="SAM" id="Phobius"/>
    </source>
</evidence>
<sequence>MKKNKQPKSLQNMNSGFTLVEMILYIAIVAIFMTGLVYFTLDIVYGREKSYVHQEVNQNTRFAAKRIAYEIKNAKSIISPLSGSSSSISLEYADANRNPTVINISGDGRITIGYGSSGNCPTSSPCFLTGNKVNVTAINFTNLSSGNSTNVKFSLTIEGVGDAIENQKIENFETSVELRSK</sequence>
<evidence type="ECO:0008006" key="4">
    <source>
        <dbReference type="Google" id="ProtNLM"/>
    </source>
</evidence>
<accession>A0A0G0KVM9</accession>
<dbReference type="AlphaFoldDB" id="A0A0G0KVM9"/>
<evidence type="ECO:0000313" key="2">
    <source>
        <dbReference type="EMBL" id="KKQ44586.1"/>
    </source>
</evidence>
<organism evidence="2 3">
    <name type="scientific">Candidatus Woesebacteria bacterium GW2011_GWA1_37_8</name>
    <dbReference type="NCBI Taxonomy" id="1618546"/>
    <lineage>
        <taxon>Bacteria</taxon>
        <taxon>Candidatus Woeseibacteriota</taxon>
    </lineage>
</organism>
<comment type="caution">
    <text evidence="2">The sequence shown here is derived from an EMBL/GenBank/DDBJ whole genome shotgun (WGS) entry which is preliminary data.</text>
</comment>